<dbReference type="GO" id="GO:0005764">
    <property type="term" value="C:lysosome"/>
    <property type="evidence" value="ECO:0007669"/>
    <property type="project" value="TreeGrafter"/>
</dbReference>
<accession>A0A087XT59</accession>
<dbReference type="Ensembl" id="ENSPFOT00000008974.1">
    <property type="protein sequence ID" value="ENSPFOP00000008962.2"/>
    <property type="gene ID" value="ENSPFOG00000008977.1"/>
</dbReference>
<evidence type="ECO:0000313" key="3">
    <source>
        <dbReference type="Ensembl" id="ENSPFOP00000008962.2"/>
    </source>
</evidence>
<feature type="chain" id="PRO_5001833477" evidence="2">
    <location>
        <begin position="31"/>
        <end position="227"/>
    </location>
</feature>
<dbReference type="PANTHER" id="PTHR10697">
    <property type="entry name" value="MAMMALIAN EPENDYMIN-RELATED PROTEIN 1"/>
    <property type="match status" value="1"/>
</dbReference>
<dbReference type="AlphaFoldDB" id="A0A087XT59"/>
<reference evidence="4" key="1">
    <citation type="submission" date="2013-10" db="EMBL/GenBank/DDBJ databases">
        <authorList>
            <person name="Schartl M."/>
            <person name="Warren W."/>
        </authorList>
    </citation>
    <scope>NUCLEOTIDE SEQUENCE [LARGE SCALE GENOMIC DNA]</scope>
    <source>
        <strain evidence="4">female</strain>
    </source>
</reference>
<dbReference type="EMBL" id="AYCK01006332">
    <property type="status" value="NOT_ANNOTATED_CDS"/>
    <property type="molecule type" value="Genomic_DNA"/>
</dbReference>
<dbReference type="GO" id="GO:0005509">
    <property type="term" value="F:calcium ion binding"/>
    <property type="evidence" value="ECO:0007669"/>
    <property type="project" value="InterPro"/>
</dbReference>
<dbReference type="PRINTS" id="PR00317">
    <property type="entry name" value="EPENDYMIN"/>
</dbReference>
<name>A0A087XT59_POEFO</name>
<keyword evidence="4" id="KW-1185">Reference proteome</keyword>
<dbReference type="GO" id="GO:0007160">
    <property type="term" value="P:cell-matrix adhesion"/>
    <property type="evidence" value="ECO:0007669"/>
    <property type="project" value="InterPro"/>
</dbReference>
<protein>
    <submittedName>
        <fullName evidence="3">Ependymin-like 1</fullName>
    </submittedName>
</protein>
<dbReference type="OMA" id="NQTCCKK"/>
<dbReference type="PANTHER" id="PTHR10697:SF5">
    <property type="entry name" value="EPENDYMIN-RELATED"/>
    <property type="match status" value="1"/>
</dbReference>
<evidence type="ECO:0000256" key="2">
    <source>
        <dbReference type="SAM" id="SignalP"/>
    </source>
</evidence>
<dbReference type="eggNOG" id="ENOG502S0FY">
    <property type="taxonomic scope" value="Eukaryota"/>
</dbReference>
<reference evidence="3" key="2">
    <citation type="submission" date="2025-08" db="UniProtKB">
        <authorList>
            <consortium name="Ensembl"/>
        </authorList>
    </citation>
    <scope>IDENTIFICATION</scope>
</reference>
<dbReference type="Pfam" id="PF00811">
    <property type="entry name" value="Ependymin"/>
    <property type="match status" value="1"/>
</dbReference>
<proteinExistence type="inferred from homology"/>
<dbReference type="Proteomes" id="UP000028760">
    <property type="component" value="Unassembled WGS sequence"/>
</dbReference>
<organism evidence="3 4">
    <name type="scientific">Poecilia formosa</name>
    <name type="common">Amazon molly</name>
    <name type="synonym">Limia formosa</name>
    <dbReference type="NCBI Taxonomy" id="48698"/>
    <lineage>
        <taxon>Eukaryota</taxon>
        <taxon>Metazoa</taxon>
        <taxon>Chordata</taxon>
        <taxon>Craniata</taxon>
        <taxon>Vertebrata</taxon>
        <taxon>Euteleostomi</taxon>
        <taxon>Actinopterygii</taxon>
        <taxon>Neopterygii</taxon>
        <taxon>Teleostei</taxon>
        <taxon>Neoteleostei</taxon>
        <taxon>Acanthomorphata</taxon>
        <taxon>Ovalentaria</taxon>
        <taxon>Atherinomorphae</taxon>
        <taxon>Cyprinodontiformes</taxon>
        <taxon>Poeciliidae</taxon>
        <taxon>Poeciliinae</taxon>
        <taxon>Poecilia</taxon>
    </lineage>
</organism>
<dbReference type="SMART" id="SM00026">
    <property type="entry name" value="EPEND"/>
    <property type="match status" value="1"/>
</dbReference>
<evidence type="ECO:0000313" key="4">
    <source>
        <dbReference type="Proteomes" id="UP000028760"/>
    </source>
</evidence>
<reference evidence="3" key="3">
    <citation type="submission" date="2025-09" db="UniProtKB">
        <authorList>
            <consortium name="Ensembl"/>
        </authorList>
    </citation>
    <scope>IDENTIFICATION</scope>
</reference>
<comment type="similarity">
    <text evidence="1">Belongs to the ependymin family.</text>
</comment>
<feature type="signal peptide" evidence="2">
    <location>
        <begin position="1"/>
        <end position="30"/>
    </location>
</feature>
<dbReference type="STRING" id="48698.ENSPFOP00000008962"/>
<sequence>SDCREESQPDDMRALVLLVLLVCLSVGCVAQRPRPCTSPPLLTGSLSVSTQNEKLGAFAKYTYDALGQRIRLREFGSYNNKTFHLDVLLLYREGVMYKINYRNQTCCKKRLNRCFHPLAIPHNASLLGQAVLGSSSGPGQGVLVNTWTGQLQMRNKTVKYMSTVTEFGCVPVTTLFHSCRDGWRITSFFNNVMGLSDPQQLIPPHFCEDAKLEEEEGEEPATFYSLF</sequence>
<dbReference type="GO" id="GO:0005576">
    <property type="term" value="C:extracellular region"/>
    <property type="evidence" value="ECO:0007669"/>
    <property type="project" value="InterPro"/>
</dbReference>
<dbReference type="InterPro" id="IPR001299">
    <property type="entry name" value="Ependymin"/>
</dbReference>
<evidence type="ECO:0000256" key="1">
    <source>
        <dbReference type="ARBA" id="ARBA00010771"/>
    </source>
</evidence>
<keyword evidence="2" id="KW-0732">Signal</keyword>
<dbReference type="GeneTree" id="ENSGT00940000164430"/>